<dbReference type="Pfam" id="PF01883">
    <property type="entry name" value="FeS_assembly_P"/>
    <property type="match status" value="1"/>
</dbReference>
<sequence>MRFEPSISPDLRACLEQVLDPEVGINIVDLGLVYLARAQGRQVDVEMTLTSRACPMGQLVLQEVRDRIASGFPQAAMVNVKLVWDPVWNPDFINEAGRRALRLNA</sequence>
<accession>A0ABX7BW94</accession>
<organism evidence="2 3">
    <name type="scientific">Devosia oryziradicis</name>
    <dbReference type="NCBI Taxonomy" id="2801335"/>
    <lineage>
        <taxon>Bacteria</taxon>
        <taxon>Pseudomonadati</taxon>
        <taxon>Pseudomonadota</taxon>
        <taxon>Alphaproteobacteria</taxon>
        <taxon>Hyphomicrobiales</taxon>
        <taxon>Devosiaceae</taxon>
        <taxon>Devosia</taxon>
    </lineage>
</organism>
<keyword evidence="3" id="KW-1185">Reference proteome</keyword>
<dbReference type="InterPro" id="IPR034904">
    <property type="entry name" value="FSCA_dom_sf"/>
</dbReference>
<feature type="domain" description="MIP18 family-like" evidence="1">
    <location>
        <begin position="11"/>
        <end position="81"/>
    </location>
</feature>
<name>A0ABX7BW94_9HYPH</name>
<dbReference type="InterPro" id="IPR052339">
    <property type="entry name" value="Fe-S_Maturation_MIP18"/>
</dbReference>
<dbReference type="PANTHER" id="PTHR42831">
    <property type="entry name" value="FE-S PROTEIN MATURATION AUXILIARY FACTOR YITW"/>
    <property type="match status" value="1"/>
</dbReference>
<evidence type="ECO:0000313" key="3">
    <source>
        <dbReference type="Proteomes" id="UP000595460"/>
    </source>
</evidence>
<dbReference type="SUPFAM" id="SSF117916">
    <property type="entry name" value="Fe-S cluster assembly (FSCA) domain-like"/>
    <property type="match status" value="1"/>
</dbReference>
<dbReference type="InterPro" id="IPR002744">
    <property type="entry name" value="MIP18-like"/>
</dbReference>
<dbReference type="PANTHER" id="PTHR42831:SF1">
    <property type="entry name" value="FE-S PROTEIN MATURATION AUXILIARY FACTOR YITW"/>
    <property type="match status" value="1"/>
</dbReference>
<dbReference type="Proteomes" id="UP000595460">
    <property type="component" value="Chromosome"/>
</dbReference>
<evidence type="ECO:0000313" key="2">
    <source>
        <dbReference type="EMBL" id="QQR36214.1"/>
    </source>
</evidence>
<gene>
    <name evidence="2" type="ORF">JI749_00790</name>
</gene>
<protein>
    <submittedName>
        <fullName evidence="2">Metal-sulfur cluster assembly factor</fullName>
    </submittedName>
</protein>
<dbReference type="Gene3D" id="3.30.300.130">
    <property type="entry name" value="Fe-S cluster assembly (FSCA)"/>
    <property type="match status" value="1"/>
</dbReference>
<dbReference type="EMBL" id="CP068047">
    <property type="protein sequence ID" value="QQR36214.1"/>
    <property type="molecule type" value="Genomic_DNA"/>
</dbReference>
<proteinExistence type="predicted"/>
<reference evidence="2 3" key="1">
    <citation type="submission" date="2021-01" db="EMBL/GenBank/DDBJ databases">
        <title>Genome seq and assembly of Devosia sp. G19.</title>
        <authorList>
            <person name="Chhetri G."/>
        </authorList>
    </citation>
    <scope>NUCLEOTIDE SEQUENCE [LARGE SCALE GENOMIC DNA]</scope>
    <source>
        <strain evidence="2 3">G19</strain>
    </source>
</reference>
<evidence type="ECO:0000259" key="1">
    <source>
        <dbReference type="Pfam" id="PF01883"/>
    </source>
</evidence>
<dbReference type="RefSeq" id="WP_201657362.1">
    <property type="nucleotide sequence ID" value="NZ_CP068047.1"/>
</dbReference>